<dbReference type="InterPro" id="IPR036872">
    <property type="entry name" value="CH_dom_sf"/>
</dbReference>
<dbReference type="Gene3D" id="1.10.418.10">
    <property type="entry name" value="Calponin-like domain"/>
    <property type="match status" value="1"/>
</dbReference>
<evidence type="ECO:0000256" key="7">
    <source>
        <dbReference type="ARBA" id="ARBA00022776"/>
    </source>
</evidence>
<dbReference type="PANTHER" id="PTHR22706:SF1">
    <property type="entry name" value="ASSEMBLY FACTOR FOR SPINDLE MICROTUBULES"/>
    <property type="match status" value="1"/>
</dbReference>
<sequence length="2314" mass="274725">MYFEIENTPEHIRRARRAEYKTEESPKEECPRLILAPFSRPPQVVFDNVLIGASCERNLEVFNPSKQVQQITLGKSLPPGLVIQLPGEWLVLEPQTCYCITMMWTPVQPTAIRETIRFTNENRGRYDVIVVLKSVMNIKGKGLQPKGFKISPGKIKKKVSKKSPVSLYKKKSEIIYNSTQIKKTYNVIQTKQKFSQVYNKENVSINDYSIDSRPDKCPFDSLTSVDFNFDTSEVFSTIRKPDILQQTYDKSFADSSKLSVPHNVLKPSNKQIYDVSANELFDNLTFTPLKTLPNKADKLDKGPKIILSMNSDSELDDSLDNKNFNKENQTCSIISVTSTQPPNKWLTVNHAQIDSHMETPTVLNKKHPNTSSPKELNSPNFSINTEFSRISDLSFFPQRFSTERKTFPKLNNDTHEIFDDHVHIKPCSDTFTKDSPNTPMEHNFNHYEMRPPHFFMKDQPKMCRQALFREYQHHKEAYDQRNYGNQIDHNVWQNDLRVDTRSPPRSITPPLQSIPEESVHLSDTQVLDKTDKQMSTFTINRTFDKPADRFSSNASITNIQSWSKKAVRAEPDLWKIPISHVKKAKNKPSIKPKESLSGKISNTTFETNKSIIQNMSVNQIGNVYSQSSTVDPFLSSTYFYDEEAVEKFEKEFKRWLNCILTPPADLDSNIEQKVDVGKAWIENRNKEVPAAPTKEQVSNAYHNSHRLESLRRSARALLMSPEIVAVFQKLTAQIEKKLIAIRTDRNLHLDVGLQKAIMELLLSYNPLWLRIGLEAIYGCVLPLKSNSDIEGLTTFIIQRMFKNPFLKNKHSKTNAPNMLLPAYMEAIKKFTLKKFFILVFFLDQAKQRKLISHDPCLFCRNAVCKESREIIIRFTRELIAGIGDITKHLRPLGYVVSHKQSYLDEYKYAVHNIAVDIRDGVRLTKVMEIILMKDGLLKQLRTPAISRLQKIHNVQVALTALKESSFVIAGEITSNDIADGHREKTLSLLWQIIHVFRAPLFEKAANVIQMWWRKKYEVIIEKRKEAARVLQQQNDAASVIQCWWRRITYNRLVEWKMQQVTTATIIVQKYCRMWLARSRLLKYKRSVLKIEQWYKSVRQIRDAKYILEQLRLEREELRRKAAIHIQCQVRRWICITRYTKTLRQIVIVQSLVRRFLARKQYVQYKNAVVCIQQRYRRKLLMKKEMQEFNMMRSSAIFIQSYYRMLKQRRYFIQLKNAVKIFEERYRALLEARMQRRSYLELKQIVIRVQALYRSKKCQQDYLRRKSLIILLQRKIRAHQLMKREKENFVTIRKAAIVLQTYVRTYLMMKKQRDSYKTLRQSATTIQQYFRSYLLAKSQRNCYIQQRNAAIVLQKSYRNLILMRKQRTEYLQVRKAIIVIQRRYKAQIMMRKLQNEYMRLRKATIDIQRRFRAQKLMQLTRTSFIKTKTSCITIQRAFRAYVLGKQQRQEYLKMKNAAIKIQEWFRSCKKGKEVQQQFEQSKQACVTIQRIFKAYFYGRKQRLEYVRIRTATVCIQKYYRSYVEMKIVRQQYITLRTSTITIQRFYRSHLETKKQRHTYLQMKNAAICIGDHYKRYKETKKVRNNYCHLRDAAINVQKRYRSILAMRAEREKYLKIKNAVVIIQQKYKALLEMRRKRQAYIQMRNAAITIQNRYRAQKLMISQRLVYTTTLKHCCMIQRFFRAYLEGKKQRQEYLKLKHSSVVLQRRYRALLTMREARKSYLNLRAAAITTQRRYRANLLMRQDSATYASKVKATICIQRHFRAFRLGKQQRNEYNKLKTAAVLIQRRFRLITEMRKVYNDYQKLRATVILVQRRYRANKIARSIKENEAATKIQNWYMASKKRDLCRQEYLKLKKTVIFVQSIIRMRVQYKRFTTIRNATLCIQRFYRSYKLMVSQKQSYISTKRSIVKIQSYVRAFIQRKRFLKLRSAVVTLQAAYRLKKLRDITRTRRIEAATCLQKYTRRYLVRSRYLKYMERVRFIQKIWRGKLLTRLVRCEYLQKRRIIINFQSILRGYLVRKQMKAKKEEITKMREEKRRYWAATKIQALCRGHIVRENIAHDIRVTELRRRWRNGGLKSTQESMKDRNEEAMEVLRNLSCIETVIKAFRSLELLTEVFPMLYNDNASAIVHRVYTYMSVTNRSISSIDLLKSASSVLVNLTRYRITGPKIYLRDRIPPILKFMWRFSNSETQLFCIMATYVWLFSKYEAVKKDLTELLNQPENHRMLVTIKNNVDRTKRMTSNSARTKFNTPQPSKFISHTNNQSLNMSTCSNSSNNSYSTVLPALEPDYGIARVDKPRYFDDARQAINCLFHTYKL</sequence>
<dbReference type="Pfam" id="PF00612">
    <property type="entry name" value="IQ"/>
    <property type="match status" value="8"/>
</dbReference>
<feature type="domain" description="Calponin-homology (CH)" evidence="12">
    <location>
        <begin position="865"/>
        <end position="997"/>
    </location>
</feature>
<reference evidence="13" key="1">
    <citation type="submission" date="2021-12" db="EMBL/GenBank/DDBJ databases">
        <authorList>
            <person name="King R."/>
        </authorList>
    </citation>
    <scope>NUCLEOTIDE SEQUENCE</scope>
</reference>
<name>A0A9P0FP92_CHRIL</name>
<dbReference type="OrthoDB" id="2148418at2759"/>
<dbReference type="GO" id="GO:0051295">
    <property type="term" value="P:establishment of meiotic spindle localization"/>
    <property type="evidence" value="ECO:0007669"/>
    <property type="project" value="TreeGrafter"/>
</dbReference>
<keyword evidence="14" id="KW-1185">Reference proteome</keyword>
<dbReference type="PROSITE" id="PS50021">
    <property type="entry name" value="CH"/>
    <property type="match status" value="1"/>
</dbReference>
<dbReference type="InterPro" id="IPR051185">
    <property type="entry name" value="ASPM"/>
</dbReference>
<evidence type="ECO:0000256" key="2">
    <source>
        <dbReference type="ARBA" id="ARBA00004496"/>
    </source>
</evidence>
<dbReference type="GO" id="GO:0051301">
    <property type="term" value="P:cell division"/>
    <property type="evidence" value="ECO:0007669"/>
    <property type="project" value="UniProtKB-KW"/>
</dbReference>
<dbReference type="SMART" id="SM00015">
    <property type="entry name" value="IQ"/>
    <property type="match status" value="27"/>
</dbReference>
<evidence type="ECO:0000256" key="8">
    <source>
        <dbReference type="ARBA" id="ARBA00022860"/>
    </source>
</evidence>
<accession>A0A9P0FP92</accession>
<dbReference type="Pfam" id="PF15780">
    <property type="entry name" value="ASH"/>
    <property type="match status" value="1"/>
</dbReference>
<keyword evidence="8" id="KW-0112">Calmodulin-binding</keyword>
<dbReference type="PANTHER" id="PTHR22706">
    <property type="entry name" value="ASSEMBLY FACTOR FOR SPINDLE MICROTUBULES"/>
    <property type="match status" value="1"/>
</dbReference>
<proteinExistence type="predicted"/>
<keyword evidence="10" id="KW-0539">Nucleus</keyword>
<keyword evidence="11" id="KW-0131">Cell cycle</keyword>
<evidence type="ECO:0000256" key="3">
    <source>
        <dbReference type="ARBA" id="ARBA00022490"/>
    </source>
</evidence>
<gene>
    <name evidence="13" type="ORF">CINC_LOCUS930</name>
</gene>
<evidence type="ECO:0000256" key="1">
    <source>
        <dbReference type="ARBA" id="ARBA00004123"/>
    </source>
</evidence>
<evidence type="ECO:0000256" key="9">
    <source>
        <dbReference type="ARBA" id="ARBA00023054"/>
    </source>
</evidence>
<dbReference type="Proteomes" id="UP001154114">
    <property type="component" value="Chromosome 10"/>
</dbReference>
<dbReference type="SUPFAM" id="SSF47576">
    <property type="entry name" value="Calponin-homology domain, CH-domain"/>
    <property type="match status" value="1"/>
</dbReference>
<evidence type="ECO:0000313" key="14">
    <source>
        <dbReference type="Proteomes" id="UP001154114"/>
    </source>
</evidence>
<keyword evidence="3" id="KW-0963">Cytoplasm</keyword>
<evidence type="ECO:0000259" key="12">
    <source>
        <dbReference type="PROSITE" id="PS50021"/>
    </source>
</evidence>
<dbReference type="Gene3D" id="1.20.5.190">
    <property type="match status" value="9"/>
</dbReference>
<dbReference type="GO" id="GO:0000922">
    <property type="term" value="C:spindle pole"/>
    <property type="evidence" value="ECO:0007669"/>
    <property type="project" value="TreeGrafter"/>
</dbReference>
<organism evidence="13 14">
    <name type="scientific">Chrysodeixis includens</name>
    <name type="common">Soybean looper</name>
    <name type="synonym">Pseudoplusia includens</name>
    <dbReference type="NCBI Taxonomy" id="689277"/>
    <lineage>
        <taxon>Eukaryota</taxon>
        <taxon>Metazoa</taxon>
        <taxon>Ecdysozoa</taxon>
        <taxon>Arthropoda</taxon>
        <taxon>Hexapoda</taxon>
        <taxon>Insecta</taxon>
        <taxon>Pterygota</taxon>
        <taxon>Neoptera</taxon>
        <taxon>Endopterygota</taxon>
        <taxon>Lepidoptera</taxon>
        <taxon>Glossata</taxon>
        <taxon>Ditrysia</taxon>
        <taxon>Noctuoidea</taxon>
        <taxon>Noctuidae</taxon>
        <taxon>Plusiinae</taxon>
        <taxon>Chrysodeixis</taxon>
    </lineage>
</organism>
<dbReference type="InterPro" id="IPR027417">
    <property type="entry name" value="P-loop_NTPase"/>
</dbReference>
<dbReference type="InterPro" id="IPR001715">
    <property type="entry name" value="CH_dom"/>
</dbReference>
<dbReference type="InterPro" id="IPR031549">
    <property type="entry name" value="ASH"/>
</dbReference>
<dbReference type="GO" id="GO:0000278">
    <property type="term" value="P:mitotic cell cycle"/>
    <property type="evidence" value="ECO:0007669"/>
    <property type="project" value="TreeGrafter"/>
</dbReference>
<evidence type="ECO:0000256" key="10">
    <source>
        <dbReference type="ARBA" id="ARBA00023242"/>
    </source>
</evidence>
<dbReference type="InterPro" id="IPR000048">
    <property type="entry name" value="IQ_motif_EF-hand-BS"/>
</dbReference>
<keyword evidence="7" id="KW-0498">Mitosis</keyword>
<dbReference type="FunFam" id="1.10.418.10:FF:000051">
    <property type="entry name" value="Abnormal spindle-like microcephaly-associated protein homolog"/>
    <property type="match status" value="1"/>
</dbReference>
<dbReference type="GO" id="GO:0005516">
    <property type="term" value="F:calmodulin binding"/>
    <property type="evidence" value="ECO:0007669"/>
    <property type="project" value="UniProtKB-KW"/>
</dbReference>
<keyword evidence="9" id="KW-0175">Coiled coil</keyword>
<dbReference type="GO" id="GO:0007051">
    <property type="term" value="P:spindle organization"/>
    <property type="evidence" value="ECO:0007669"/>
    <property type="project" value="TreeGrafter"/>
</dbReference>
<evidence type="ECO:0000256" key="5">
    <source>
        <dbReference type="ARBA" id="ARBA00022618"/>
    </source>
</evidence>
<dbReference type="GO" id="GO:0005634">
    <property type="term" value="C:nucleus"/>
    <property type="evidence" value="ECO:0007669"/>
    <property type="project" value="UniProtKB-SubCell"/>
</dbReference>
<dbReference type="CDD" id="cd21223">
    <property type="entry name" value="CH_ASPM_rpt1"/>
    <property type="match status" value="1"/>
</dbReference>
<dbReference type="PROSITE" id="PS50096">
    <property type="entry name" value="IQ"/>
    <property type="match status" value="8"/>
</dbReference>
<dbReference type="EMBL" id="LR824013">
    <property type="protein sequence ID" value="CAH0579116.1"/>
    <property type="molecule type" value="Genomic_DNA"/>
</dbReference>
<dbReference type="SUPFAM" id="SSF52540">
    <property type="entry name" value="P-loop containing nucleoside triphosphate hydrolases"/>
    <property type="match status" value="1"/>
</dbReference>
<dbReference type="Pfam" id="PF00307">
    <property type="entry name" value="CH"/>
    <property type="match status" value="1"/>
</dbReference>
<protein>
    <recommendedName>
        <fullName evidence="12">Calponin-homology (CH) domain-containing protein</fullName>
    </recommendedName>
</protein>
<evidence type="ECO:0000313" key="13">
    <source>
        <dbReference type="EMBL" id="CAH0579116.1"/>
    </source>
</evidence>
<evidence type="ECO:0000256" key="4">
    <source>
        <dbReference type="ARBA" id="ARBA00022553"/>
    </source>
</evidence>
<comment type="subcellular location">
    <subcellularLocation>
        <location evidence="2">Cytoplasm</location>
    </subcellularLocation>
    <subcellularLocation>
        <location evidence="1">Nucleus</location>
    </subcellularLocation>
</comment>
<dbReference type="SMART" id="SM00033">
    <property type="entry name" value="CH"/>
    <property type="match status" value="1"/>
</dbReference>
<keyword evidence="4" id="KW-0597">Phosphoprotein</keyword>
<keyword evidence="5" id="KW-0132">Cell division</keyword>
<evidence type="ECO:0000256" key="11">
    <source>
        <dbReference type="ARBA" id="ARBA00023306"/>
    </source>
</evidence>
<evidence type="ECO:0000256" key="6">
    <source>
        <dbReference type="ARBA" id="ARBA00022737"/>
    </source>
</evidence>
<keyword evidence="6" id="KW-0677">Repeat</keyword>
<dbReference type="GO" id="GO:0005737">
    <property type="term" value="C:cytoplasm"/>
    <property type="evidence" value="ECO:0007669"/>
    <property type="project" value="UniProtKB-SubCell"/>
</dbReference>